<dbReference type="Pfam" id="PF05348">
    <property type="entry name" value="UMP1"/>
    <property type="match status" value="1"/>
</dbReference>
<dbReference type="Proteomes" id="UP001067231">
    <property type="component" value="Unassembled WGS sequence"/>
</dbReference>
<name>A0A9D5DEI8_9CRYT</name>
<sequence length="131" mass="14588">MEKKFDLRYCNLYPNNTLANGFTPKDLGTKPKCIPQQIQENGFIRGLENELNILCAVQGCHSAVKSRMEQDLVSRTQRHPGIPSSNLGLDLLMDVDDKIEVSDVLGTERPTNPLGKRTVNDALESIFNISS</sequence>
<evidence type="ECO:0000313" key="1">
    <source>
        <dbReference type="EMBL" id="KAJ1605737.1"/>
    </source>
</evidence>
<dbReference type="AlphaFoldDB" id="A0A9D5DEI8"/>
<dbReference type="OrthoDB" id="15001at2759"/>
<gene>
    <name evidence="1" type="ORF">OJ253_3031</name>
</gene>
<dbReference type="EMBL" id="JAPCXC010000090">
    <property type="protein sequence ID" value="KAJ1605737.1"/>
    <property type="molecule type" value="Genomic_DNA"/>
</dbReference>
<comment type="caution">
    <text evidence="1">The sequence shown here is derived from an EMBL/GenBank/DDBJ whole genome shotgun (WGS) entry which is preliminary data.</text>
</comment>
<organism evidence="1">
    <name type="scientific">Cryptosporidium canis</name>
    <dbReference type="NCBI Taxonomy" id="195482"/>
    <lineage>
        <taxon>Eukaryota</taxon>
        <taxon>Sar</taxon>
        <taxon>Alveolata</taxon>
        <taxon>Apicomplexa</taxon>
        <taxon>Conoidasida</taxon>
        <taxon>Coccidia</taxon>
        <taxon>Eucoccidiorida</taxon>
        <taxon>Eimeriorina</taxon>
        <taxon>Cryptosporidiidae</taxon>
        <taxon>Cryptosporidium</taxon>
    </lineage>
</organism>
<reference evidence="1" key="1">
    <citation type="submission" date="2022-10" db="EMBL/GenBank/DDBJ databases">
        <title>Adaptive evolution leads to modifications in subtelomeric GC content in a zoonotic Cryptosporidium species.</title>
        <authorList>
            <person name="Li J."/>
            <person name="Feng Y."/>
            <person name="Xiao L."/>
        </authorList>
    </citation>
    <scope>NUCLEOTIDE SEQUENCE</scope>
    <source>
        <strain evidence="1">33844</strain>
    </source>
</reference>
<protein>
    <submittedName>
        <fullName evidence="1">Uncharacterized protein</fullName>
    </submittedName>
</protein>
<accession>A0A9D5DEI8</accession>
<proteinExistence type="predicted"/>